<evidence type="ECO:0000313" key="2">
    <source>
        <dbReference type="EMBL" id="URD78813.1"/>
    </source>
</evidence>
<keyword evidence="3" id="KW-1185">Reference proteome</keyword>
<organism evidence="2 3">
    <name type="scientific">Musa troglodytarum</name>
    <name type="common">fe'i banana</name>
    <dbReference type="NCBI Taxonomy" id="320322"/>
    <lineage>
        <taxon>Eukaryota</taxon>
        <taxon>Viridiplantae</taxon>
        <taxon>Streptophyta</taxon>
        <taxon>Embryophyta</taxon>
        <taxon>Tracheophyta</taxon>
        <taxon>Spermatophyta</taxon>
        <taxon>Magnoliopsida</taxon>
        <taxon>Liliopsida</taxon>
        <taxon>Zingiberales</taxon>
        <taxon>Musaceae</taxon>
        <taxon>Musa</taxon>
    </lineage>
</organism>
<reference evidence="2" key="1">
    <citation type="submission" date="2022-05" db="EMBL/GenBank/DDBJ databases">
        <title>The Musa troglodytarum L. genome provides insights into the mechanism of non-climacteric behaviour and enrichment of carotenoids.</title>
        <authorList>
            <person name="Wang J."/>
        </authorList>
    </citation>
    <scope>NUCLEOTIDE SEQUENCE</scope>
    <source>
        <tissue evidence="2">Leaf</tissue>
    </source>
</reference>
<protein>
    <submittedName>
        <fullName evidence="2">Uncharacterized protein</fullName>
    </submittedName>
</protein>
<dbReference type="EMBL" id="CP097503">
    <property type="protein sequence ID" value="URD78813.1"/>
    <property type="molecule type" value="Genomic_DNA"/>
</dbReference>
<evidence type="ECO:0000313" key="3">
    <source>
        <dbReference type="Proteomes" id="UP001055439"/>
    </source>
</evidence>
<gene>
    <name evidence="2" type="ORF">MUK42_13833</name>
</gene>
<sequence>MQQTEKSSSSRLDFLEGFFFAADFIISAGRAKAICEGEESTASSDDPHVNPAVTAQSSSPPVSHDSELVRGRSDRNRNG</sequence>
<feature type="region of interest" description="Disordered" evidence="1">
    <location>
        <begin position="37"/>
        <end position="79"/>
    </location>
</feature>
<name>A0A9E7EN16_9LILI</name>
<dbReference type="Proteomes" id="UP001055439">
    <property type="component" value="Chromosome 10"/>
</dbReference>
<accession>A0A9E7EN16</accession>
<evidence type="ECO:0000256" key="1">
    <source>
        <dbReference type="SAM" id="MobiDB-lite"/>
    </source>
</evidence>
<proteinExistence type="predicted"/>
<dbReference type="OrthoDB" id="2014495at2759"/>
<dbReference type="AlphaFoldDB" id="A0A9E7EN16"/>
<feature type="compositionally biased region" description="Basic and acidic residues" evidence="1">
    <location>
        <begin position="64"/>
        <end position="79"/>
    </location>
</feature>